<dbReference type="PROSITE" id="PS00036">
    <property type="entry name" value="BZIP_BASIC"/>
    <property type="match status" value="1"/>
</dbReference>
<feature type="region of interest" description="Disordered" evidence="4">
    <location>
        <begin position="54"/>
        <end position="75"/>
    </location>
</feature>
<dbReference type="Gene3D" id="1.25.40.20">
    <property type="entry name" value="Ankyrin repeat-containing domain"/>
    <property type="match status" value="1"/>
</dbReference>
<dbReference type="PROSITE" id="PS50297">
    <property type="entry name" value="ANK_REP_REGION"/>
    <property type="match status" value="3"/>
</dbReference>
<protein>
    <recommendedName>
        <fullName evidence="5">BZIP domain-containing protein</fullName>
    </recommendedName>
</protein>
<dbReference type="PANTHER" id="PTHR24171:SF9">
    <property type="entry name" value="ANKYRIN REPEAT DOMAIN-CONTAINING PROTEIN 39"/>
    <property type="match status" value="1"/>
</dbReference>
<dbReference type="STRING" id="363999.A0A439D6I4"/>
<sequence>MDTLDRIERRRLQNRNAQRRFRWKKGSQDPSFNAAVDEHSACDERSPIQSRARVANQPAEMNRASQAQFTSGSKRLRLADETATVLTYQNHHSPSLTSSSSSGTPLITTPNSDMTAQRCSGEASMACLSQDDRHMVASSMPFMSTLFLPDYPSPSGLGGLYDPALFTEAPIAEANEPIARARCHGSSSAQLNNGSSISAYSADYELASSGNWGNERADVGPLKRVPPKPSKHPPMPSRVGTKRVDDGNDDNENDNEPASPESDKGASSDDEPFQTSLHIAAEHGHESIVGIILASGVMVDERDSEGNTALHLATQTQNLPVVLRLLEQGANPNAMNMRGWTPVHLGISTGSVDIVKALVRHGGDLSRKARCKK</sequence>
<dbReference type="PROSITE" id="PS50088">
    <property type="entry name" value="ANK_REPEAT"/>
    <property type="match status" value="3"/>
</dbReference>
<feature type="repeat" description="ANK" evidence="3">
    <location>
        <begin position="272"/>
        <end position="304"/>
    </location>
</feature>
<accession>A0A439D6I4</accession>
<dbReference type="SUPFAM" id="SSF48403">
    <property type="entry name" value="Ankyrin repeat"/>
    <property type="match status" value="1"/>
</dbReference>
<feature type="repeat" description="ANK" evidence="3">
    <location>
        <begin position="305"/>
        <end position="337"/>
    </location>
</feature>
<gene>
    <name evidence="6" type="ORF">EKO27_g5070</name>
</gene>
<dbReference type="EMBL" id="RYZI01000130">
    <property type="protein sequence ID" value="RWA10011.1"/>
    <property type="molecule type" value="Genomic_DNA"/>
</dbReference>
<feature type="region of interest" description="Disordered" evidence="4">
    <location>
        <begin position="213"/>
        <end position="271"/>
    </location>
</feature>
<proteinExistence type="predicted"/>
<feature type="repeat" description="ANK" evidence="3">
    <location>
        <begin position="338"/>
        <end position="370"/>
    </location>
</feature>
<evidence type="ECO:0000256" key="3">
    <source>
        <dbReference type="PROSITE-ProRule" id="PRU00023"/>
    </source>
</evidence>
<evidence type="ECO:0000256" key="1">
    <source>
        <dbReference type="ARBA" id="ARBA00022737"/>
    </source>
</evidence>
<dbReference type="Proteomes" id="UP000286045">
    <property type="component" value="Unassembled WGS sequence"/>
</dbReference>
<feature type="region of interest" description="Disordered" evidence="4">
    <location>
        <begin position="89"/>
        <end position="115"/>
    </location>
</feature>
<dbReference type="GO" id="GO:0003700">
    <property type="term" value="F:DNA-binding transcription factor activity"/>
    <property type="evidence" value="ECO:0007669"/>
    <property type="project" value="InterPro"/>
</dbReference>
<keyword evidence="1" id="KW-0677">Repeat</keyword>
<organism evidence="6 7">
    <name type="scientific">Xylaria grammica</name>
    <dbReference type="NCBI Taxonomy" id="363999"/>
    <lineage>
        <taxon>Eukaryota</taxon>
        <taxon>Fungi</taxon>
        <taxon>Dikarya</taxon>
        <taxon>Ascomycota</taxon>
        <taxon>Pezizomycotina</taxon>
        <taxon>Sordariomycetes</taxon>
        <taxon>Xylariomycetidae</taxon>
        <taxon>Xylariales</taxon>
        <taxon>Xylariaceae</taxon>
        <taxon>Xylaria</taxon>
    </lineage>
</organism>
<evidence type="ECO:0000256" key="4">
    <source>
        <dbReference type="SAM" id="MobiDB-lite"/>
    </source>
</evidence>
<dbReference type="CDD" id="cd14688">
    <property type="entry name" value="bZIP_YAP"/>
    <property type="match status" value="1"/>
</dbReference>
<dbReference type="Pfam" id="PF12796">
    <property type="entry name" value="Ank_2"/>
    <property type="match status" value="1"/>
</dbReference>
<evidence type="ECO:0000313" key="7">
    <source>
        <dbReference type="Proteomes" id="UP000286045"/>
    </source>
</evidence>
<dbReference type="SMART" id="SM00248">
    <property type="entry name" value="ANK"/>
    <property type="match status" value="3"/>
</dbReference>
<reference evidence="6 7" key="1">
    <citation type="submission" date="2018-12" db="EMBL/GenBank/DDBJ databases">
        <title>Draft genome sequence of Xylaria grammica IHI A82.</title>
        <authorList>
            <person name="Buettner E."/>
            <person name="Kellner H."/>
        </authorList>
    </citation>
    <scope>NUCLEOTIDE SEQUENCE [LARGE SCALE GENOMIC DNA]</scope>
    <source>
        <strain evidence="6 7">IHI A82</strain>
    </source>
</reference>
<evidence type="ECO:0000256" key="2">
    <source>
        <dbReference type="ARBA" id="ARBA00023043"/>
    </source>
</evidence>
<keyword evidence="7" id="KW-1185">Reference proteome</keyword>
<dbReference type="InterPro" id="IPR036770">
    <property type="entry name" value="Ankyrin_rpt-contain_sf"/>
</dbReference>
<dbReference type="PRINTS" id="PR01415">
    <property type="entry name" value="ANKYRIN"/>
</dbReference>
<feature type="compositionally biased region" description="Polar residues" evidence="4">
    <location>
        <begin position="63"/>
        <end position="73"/>
    </location>
</feature>
<keyword evidence="2 3" id="KW-0040">ANK repeat</keyword>
<dbReference type="PANTHER" id="PTHR24171">
    <property type="entry name" value="ANKYRIN REPEAT DOMAIN-CONTAINING PROTEIN 39-RELATED"/>
    <property type="match status" value="1"/>
</dbReference>
<dbReference type="InterPro" id="IPR002110">
    <property type="entry name" value="Ankyrin_rpt"/>
</dbReference>
<dbReference type="AlphaFoldDB" id="A0A439D6I4"/>
<dbReference type="InterPro" id="IPR004827">
    <property type="entry name" value="bZIP"/>
</dbReference>
<feature type="compositionally biased region" description="Low complexity" evidence="4">
    <location>
        <begin position="93"/>
        <end position="110"/>
    </location>
</feature>
<name>A0A439D6I4_9PEZI</name>
<feature type="domain" description="BZIP" evidence="5">
    <location>
        <begin position="9"/>
        <end position="24"/>
    </location>
</feature>
<evidence type="ECO:0000259" key="5">
    <source>
        <dbReference type="PROSITE" id="PS00036"/>
    </source>
</evidence>
<comment type="caution">
    <text evidence="6">The sequence shown here is derived from an EMBL/GenBank/DDBJ whole genome shotgun (WGS) entry which is preliminary data.</text>
</comment>
<evidence type="ECO:0000313" key="6">
    <source>
        <dbReference type="EMBL" id="RWA10011.1"/>
    </source>
</evidence>